<dbReference type="EC" id="2.7.7.7" evidence="2"/>
<comment type="catalytic activity">
    <reaction evidence="7">
        <text>DNA(n) + a 2'-deoxyribonucleoside 5'-triphosphate = DNA(n+1) + diphosphate</text>
        <dbReference type="Rhea" id="RHEA:22508"/>
        <dbReference type="Rhea" id="RHEA-COMP:17339"/>
        <dbReference type="Rhea" id="RHEA-COMP:17340"/>
        <dbReference type="ChEBI" id="CHEBI:33019"/>
        <dbReference type="ChEBI" id="CHEBI:61560"/>
        <dbReference type="ChEBI" id="CHEBI:173112"/>
        <dbReference type="EC" id="2.7.7.7"/>
    </reaction>
    <physiologicalReaction direction="left-to-right" evidence="7">
        <dbReference type="Rhea" id="RHEA:22509"/>
    </physiologicalReaction>
</comment>
<keyword evidence="3" id="KW-0548">Nucleotidyltransferase</keyword>
<evidence type="ECO:0000256" key="2">
    <source>
        <dbReference type="ARBA" id="ARBA00012417"/>
    </source>
</evidence>
<dbReference type="Proteomes" id="UP001201812">
    <property type="component" value="Unassembled WGS sequence"/>
</dbReference>
<evidence type="ECO:0000256" key="1">
    <source>
        <dbReference type="ARBA" id="ARBA00009762"/>
    </source>
</evidence>
<dbReference type="EMBL" id="JAKKPZ010000137">
    <property type="protein sequence ID" value="KAI1700698.1"/>
    <property type="molecule type" value="Genomic_DNA"/>
</dbReference>
<proteinExistence type="inferred from homology"/>
<evidence type="ECO:0000313" key="9">
    <source>
        <dbReference type="EMBL" id="KAI1700698.1"/>
    </source>
</evidence>
<keyword evidence="10" id="KW-1185">Reference proteome</keyword>
<evidence type="ECO:0000256" key="6">
    <source>
        <dbReference type="ARBA" id="ARBA00044768"/>
    </source>
</evidence>
<dbReference type="GO" id="GO:0042276">
    <property type="term" value="P:error-prone translesion synthesis"/>
    <property type="evidence" value="ECO:0007669"/>
    <property type="project" value="InterPro"/>
</dbReference>
<keyword evidence="3" id="KW-0239">DNA-directed DNA polymerase</keyword>
<evidence type="ECO:0000256" key="7">
    <source>
        <dbReference type="ARBA" id="ARBA00047303"/>
    </source>
</evidence>
<dbReference type="GO" id="GO:0005759">
    <property type="term" value="C:mitochondrial matrix"/>
    <property type="evidence" value="ECO:0007669"/>
    <property type="project" value="TreeGrafter"/>
</dbReference>
<dbReference type="Pfam" id="PF23162">
    <property type="entry name" value="AEP_C962R"/>
    <property type="match status" value="1"/>
</dbReference>
<dbReference type="InterPro" id="IPR056443">
    <property type="entry name" value="AEP_C962R"/>
</dbReference>
<protein>
    <recommendedName>
        <fullName evidence="4">DNA-directed primase/polymerase protein</fullName>
        <ecNumber evidence="6">2.7.7.102</ecNumber>
        <ecNumber evidence="2">2.7.7.7</ecNumber>
    </recommendedName>
</protein>
<organism evidence="9 10">
    <name type="scientific">Ditylenchus destructor</name>
    <dbReference type="NCBI Taxonomy" id="166010"/>
    <lineage>
        <taxon>Eukaryota</taxon>
        <taxon>Metazoa</taxon>
        <taxon>Ecdysozoa</taxon>
        <taxon>Nematoda</taxon>
        <taxon>Chromadorea</taxon>
        <taxon>Rhabditida</taxon>
        <taxon>Tylenchina</taxon>
        <taxon>Tylenchomorpha</taxon>
        <taxon>Sphaerularioidea</taxon>
        <taxon>Anguinidae</taxon>
        <taxon>Anguininae</taxon>
        <taxon>Ditylenchus</taxon>
    </lineage>
</organism>
<dbReference type="AlphaFoldDB" id="A0AAD4MQP4"/>
<evidence type="ECO:0000256" key="4">
    <source>
        <dbReference type="ARBA" id="ARBA00026139"/>
    </source>
</evidence>
<evidence type="ECO:0000256" key="5">
    <source>
        <dbReference type="ARBA" id="ARBA00044677"/>
    </source>
</evidence>
<dbReference type="GO" id="GO:0003887">
    <property type="term" value="F:DNA-directed DNA polymerase activity"/>
    <property type="evidence" value="ECO:0007669"/>
    <property type="project" value="UniProtKB-KW"/>
</dbReference>
<gene>
    <name evidence="9" type="ORF">DdX_16560</name>
</gene>
<dbReference type="PANTHER" id="PTHR31399:SF0">
    <property type="entry name" value="DNA-DIRECTED PRIMASE_POLYMERASE PROTEIN"/>
    <property type="match status" value="1"/>
</dbReference>
<evidence type="ECO:0000259" key="8">
    <source>
        <dbReference type="Pfam" id="PF23162"/>
    </source>
</evidence>
<dbReference type="InterPro" id="IPR044917">
    <property type="entry name" value="PRIMPOL"/>
</dbReference>
<dbReference type="PANTHER" id="PTHR31399">
    <property type="entry name" value="DNA-DIRECTED PRIMASE / POLYMERASE PROTEIN"/>
    <property type="match status" value="1"/>
</dbReference>
<name>A0AAD4MQP4_9BILA</name>
<dbReference type="GO" id="GO:0006264">
    <property type="term" value="P:mitochondrial DNA replication"/>
    <property type="evidence" value="ECO:0007669"/>
    <property type="project" value="TreeGrafter"/>
</dbReference>
<accession>A0AAD4MQP4</accession>
<dbReference type="GO" id="GO:0003682">
    <property type="term" value="F:chromatin binding"/>
    <property type="evidence" value="ECO:0007669"/>
    <property type="project" value="TreeGrafter"/>
</dbReference>
<reference evidence="9" key="1">
    <citation type="submission" date="2022-01" db="EMBL/GenBank/DDBJ databases">
        <title>Genome Sequence Resource for Two Populations of Ditylenchus destructor, the Migratory Endoparasitic Phytonematode.</title>
        <authorList>
            <person name="Zhang H."/>
            <person name="Lin R."/>
            <person name="Xie B."/>
        </authorList>
    </citation>
    <scope>NUCLEOTIDE SEQUENCE</scope>
    <source>
        <strain evidence="9">BazhouSP</strain>
    </source>
</reference>
<comment type="caution">
    <text evidence="9">The sequence shown here is derived from an EMBL/GenBank/DDBJ whole genome shotgun (WGS) entry which is preliminary data.</text>
</comment>
<dbReference type="GO" id="GO:0009411">
    <property type="term" value="P:response to UV"/>
    <property type="evidence" value="ECO:0007669"/>
    <property type="project" value="TreeGrafter"/>
</dbReference>
<evidence type="ECO:0000256" key="3">
    <source>
        <dbReference type="ARBA" id="ARBA00022932"/>
    </source>
</evidence>
<dbReference type="GO" id="GO:0031297">
    <property type="term" value="P:replication fork processing"/>
    <property type="evidence" value="ECO:0007669"/>
    <property type="project" value="TreeGrafter"/>
</dbReference>
<comment type="similarity">
    <text evidence="1">Belongs to the eukaryotic-type primase small subunit family.</text>
</comment>
<feature type="domain" description="C962R-like N-terminal AEP" evidence="8">
    <location>
        <begin position="118"/>
        <end position="274"/>
    </location>
</feature>
<comment type="catalytic activity">
    <reaction evidence="5">
        <text>ssDNA + n NTP = ssDNA/pppN(pN)n-1 hybrid + (n-1) diphosphate.</text>
        <dbReference type="EC" id="2.7.7.102"/>
    </reaction>
</comment>
<keyword evidence="3" id="KW-0808">Transferase</keyword>
<dbReference type="EC" id="2.7.7.102" evidence="6"/>
<evidence type="ECO:0000313" key="10">
    <source>
        <dbReference type="Proteomes" id="UP001201812"/>
    </source>
</evidence>
<sequence>MRQVQVTWREFKRDFDSDVGQKLGVKTFNLMWRQMSVQMRACSSAAVKRTPMFPETARDSGKSTTDVEFLLRKQFTVDFRQIDAIARTTGQPDMRVWAFEAPKFKPACRKFVAAHHRSFYLWYRECDESLRHFYEIIQEGRPCRLYFDLEYKKEHNPKVNPERMLHQFIDVCVRVIHDMMDFELDRDKSFLTLDSSSDSKFSVHIIVHFPEQRLFQSCVALKPLVNRICAQMLKDNVGVIKDEDGSSKLLCDRSVYSRNRNFRLFLSSKCGTSPNPILKLAKSCRFYQDSIPPSNAQIFLDSLVIPVFYDRFDIMEIPGSSSDDQESQPVQQPLTRTYRPDIISSNTAPVQKENIIVLSSGPASSPFPALDEFMLGVFRKLNREAGIRMWQTFLWKNLEKERWERIIQYQLSNCRFCHNKGREHRRQNVYWKVNLDFGFYVQRCFDVVDCPGFETKPVHLPAKIVQAISTEIDAIFPDSHRSTQTRSQEDPLHRNSKRPAANADFLFANIFPEEGGRKDRN</sequence>
<dbReference type="GO" id="GO:0005634">
    <property type="term" value="C:nucleus"/>
    <property type="evidence" value="ECO:0007669"/>
    <property type="project" value="TreeGrafter"/>
</dbReference>